<accession>A0A9P6GFV9</accession>
<evidence type="ECO:0000313" key="2">
    <source>
        <dbReference type="Proteomes" id="UP000756921"/>
    </source>
</evidence>
<proteinExistence type="predicted"/>
<gene>
    <name evidence="1" type="ORF">PMIN01_07153</name>
</gene>
<organism evidence="1 2">
    <name type="scientific">Paraphaeosphaeria minitans</name>
    <dbReference type="NCBI Taxonomy" id="565426"/>
    <lineage>
        <taxon>Eukaryota</taxon>
        <taxon>Fungi</taxon>
        <taxon>Dikarya</taxon>
        <taxon>Ascomycota</taxon>
        <taxon>Pezizomycotina</taxon>
        <taxon>Dothideomycetes</taxon>
        <taxon>Pleosporomycetidae</taxon>
        <taxon>Pleosporales</taxon>
        <taxon>Massarineae</taxon>
        <taxon>Didymosphaeriaceae</taxon>
        <taxon>Paraphaeosphaeria</taxon>
    </lineage>
</organism>
<reference evidence="1" key="1">
    <citation type="journal article" date="2020" name="Mol. Plant Microbe Interact.">
        <title>Genome Sequence of the Biocontrol Agent Coniothyrium minitans strain Conio (IMI 134523).</title>
        <authorList>
            <person name="Patel D."/>
            <person name="Shittu T.A."/>
            <person name="Baroncelli R."/>
            <person name="Muthumeenakshi S."/>
            <person name="Osborne T.H."/>
            <person name="Janganan T.K."/>
            <person name="Sreenivasaprasad S."/>
        </authorList>
    </citation>
    <scope>NUCLEOTIDE SEQUENCE</scope>
    <source>
        <strain evidence="1">Conio</strain>
    </source>
</reference>
<dbReference type="AlphaFoldDB" id="A0A9P6GFV9"/>
<sequence>MDAAWERPSTAADGGRRTESTVAGALGTFPITSLRDTERIFGASLVLCLPSTPDLCTYRTPIPPASFLLLLVQPGESFVDGHLNRKKKTRAEVFQGSASRALQVLSFGKIAVR</sequence>
<protein>
    <submittedName>
        <fullName evidence="1">Uncharacterized protein</fullName>
    </submittedName>
</protein>
<dbReference type="EMBL" id="WJXW01000007">
    <property type="protein sequence ID" value="KAF9734250.1"/>
    <property type="molecule type" value="Genomic_DNA"/>
</dbReference>
<name>A0A9P6GFV9_9PLEO</name>
<comment type="caution">
    <text evidence="1">The sequence shown here is derived from an EMBL/GenBank/DDBJ whole genome shotgun (WGS) entry which is preliminary data.</text>
</comment>
<dbReference type="Proteomes" id="UP000756921">
    <property type="component" value="Unassembled WGS sequence"/>
</dbReference>
<keyword evidence="2" id="KW-1185">Reference proteome</keyword>
<evidence type="ECO:0000313" key="1">
    <source>
        <dbReference type="EMBL" id="KAF9734250.1"/>
    </source>
</evidence>